<evidence type="ECO:0000313" key="10">
    <source>
        <dbReference type="Proteomes" id="UP000009183"/>
    </source>
</evidence>
<dbReference type="PaxDb" id="29760-VIT_12s0057g01490.t01"/>
<feature type="domain" description="HTH myb-type" evidence="8">
    <location>
        <begin position="501"/>
        <end position="566"/>
    </location>
</feature>
<dbReference type="SMART" id="SM00717">
    <property type="entry name" value="SANT"/>
    <property type="match status" value="1"/>
</dbReference>
<dbReference type="PROSITE" id="PS51294">
    <property type="entry name" value="HTH_MYB"/>
    <property type="match status" value="1"/>
</dbReference>
<keyword evidence="4" id="KW-0862">Zinc</keyword>
<dbReference type="PANTHER" id="PTHR47863">
    <property type="entry name" value="RING/FYVE/PHD ZINC FINGER SUPERFAMILY PROTEIN"/>
    <property type="match status" value="1"/>
</dbReference>
<dbReference type="Proteomes" id="UP000009183">
    <property type="component" value="Chromosome 12"/>
</dbReference>
<dbReference type="Gene3D" id="3.30.40.10">
    <property type="entry name" value="Zinc/RING finger domain, C3HC4 (zinc finger)"/>
    <property type="match status" value="1"/>
</dbReference>
<gene>
    <name evidence="9" type="ordered locus">VIT_12s0057g01490</name>
</gene>
<name>D7TDB7_VITVI</name>
<reference evidence="10" key="1">
    <citation type="journal article" date="2007" name="Nature">
        <title>The grapevine genome sequence suggests ancestral hexaploidization in major angiosperm phyla.</title>
        <authorList>
            <consortium name="The French-Italian Public Consortium for Grapevine Genome Characterization."/>
            <person name="Jaillon O."/>
            <person name="Aury J.-M."/>
            <person name="Noel B."/>
            <person name="Policriti A."/>
            <person name="Clepet C."/>
            <person name="Casagrande A."/>
            <person name="Choisne N."/>
            <person name="Aubourg S."/>
            <person name="Vitulo N."/>
            <person name="Jubin C."/>
            <person name="Vezzi A."/>
            <person name="Legeai F."/>
            <person name="Hugueney P."/>
            <person name="Dasilva C."/>
            <person name="Horner D."/>
            <person name="Mica E."/>
            <person name="Jublot D."/>
            <person name="Poulain J."/>
            <person name="Bruyere C."/>
            <person name="Billault A."/>
            <person name="Segurens B."/>
            <person name="Gouyvenoux M."/>
            <person name="Ugarte E."/>
            <person name="Cattonaro F."/>
            <person name="Anthouard V."/>
            <person name="Vico V."/>
            <person name="Del Fabbro C."/>
            <person name="Alaux M."/>
            <person name="Di Gaspero G."/>
            <person name="Dumas V."/>
            <person name="Felice N."/>
            <person name="Paillard S."/>
            <person name="Juman I."/>
            <person name="Moroldo M."/>
            <person name="Scalabrin S."/>
            <person name="Canaguier A."/>
            <person name="Le Clainche I."/>
            <person name="Malacrida G."/>
            <person name="Durand E."/>
            <person name="Pesole G."/>
            <person name="Laucou V."/>
            <person name="Chatelet P."/>
            <person name="Merdinoglu D."/>
            <person name="Delledonne M."/>
            <person name="Pezzotti M."/>
            <person name="Lecharny A."/>
            <person name="Scarpelli C."/>
            <person name="Artiguenave F."/>
            <person name="Pe M.E."/>
            <person name="Valle G."/>
            <person name="Morgante M."/>
            <person name="Caboche M."/>
            <person name="Adam-Blondon A.-F."/>
            <person name="Weissenbach J."/>
            <person name="Quetier F."/>
            <person name="Wincker P."/>
        </authorList>
    </citation>
    <scope>NUCLEOTIDE SEQUENCE [LARGE SCALE GENOMIC DNA]</scope>
    <source>
        <strain evidence="10">cv. Pinot noir / PN40024</strain>
    </source>
</reference>
<dbReference type="eggNOG" id="ENOG502S1HM">
    <property type="taxonomic scope" value="Eukaryota"/>
</dbReference>
<feature type="compositionally biased region" description="Basic and acidic residues" evidence="6">
    <location>
        <begin position="455"/>
        <end position="476"/>
    </location>
</feature>
<dbReference type="Gene3D" id="1.10.10.60">
    <property type="entry name" value="Homeodomain-like"/>
    <property type="match status" value="1"/>
</dbReference>
<keyword evidence="5" id="KW-0539">Nucleus</keyword>
<comment type="subcellular location">
    <subcellularLocation>
        <location evidence="1">Nucleus</location>
    </subcellularLocation>
</comment>
<dbReference type="SMR" id="D7TDB7"/>
<feature type="region of interest" description="Disordered" evidence="6">
    <location>
        <begin position="211"/>
        <end position="233"/>
    </location>
</feature>
<dbReference type="InterPro" id="IPR019786">
    <property type="entry name" value="Zinc_finger_PHD-type_CS"/>
</dbReference>
<sequence>MDYFGLKLDFVGLRKKNETRMKRKARAARVWTSTIPPKPSTLAIPLHNLPCSSEISPGCSQGNARPECANDNSLHSSLLETSSHYNGEQAHQLAPNSSGETIVGTKQSGASGSWDMSTQAWMEIEWTQQSKCIKCGEGGEVLVCSDRVCRLAVHEKCMNCSAAFDDMGDFYCPYCWYRCAIAKSNEARKRAMSSKKALSTFLDTKALCGNQQKEKTKSSNGKKPPSTSERSCNENEYRLDYDEVYNQSVQAEKDQQDGFALDFEQHQIVAQHQWHMKSSVDDGDGNLYSREEGTTSADGSFQGFVANQKFDGVKQLAAVKVREMIQEEHSREVGDCQDEGVAEDQQEAEPLNDCHLEEETTLDGDFSVLTKGKKVDAKMTEENLGRREEEEQMQPQAQETTTAIPGGDPASLVHEKVNIGFRIIDSCRGARTLLTHQRHVGQRAKNKMVSQNVDSQKKSSPDLHNNAEKNAGDGTKEVIVSSKSIQPRGPSKQLTNQIFPNERRKKLLWKTDEEEMLKEGVQKFSATGDKNLPWRKILEFGRHVFDGTRTPVDLKDKWRKMLAKES</sequence>
<dbReference type="EMBL" id="FN595759">
    <property type="protein sequence ID" value="CBI28490.3"/>
    <property type="molecule type" value="Genomic_DNA"/>
</dbReference>
<feature type="compositionally biased region" description="Low complexity" evidence="6">
    <location>
        <begin position="393"/>
        <end position="402"/>
    </location>
</feature>
<feature type="compositionally biased region" description="Polar residues" evidence="6">
    <location>
        <begin position="218"/>
        <end position="230"/>
    </location>
</feature>
<feature type="region of interest" description="Disordered" evidence="6">
    <location>
        <begin position="382"/>
        <end position="410"/>
    </location>
</feature>
<dbReference type="GO" id="GO:0005634">
    <property type="term" value="C:nucleus"/>
    <property type="evidence" value="ECO:0007669"/>
    <property type="project" value="UniProtKB-SubCell"/>
</dbReference>
<feature type="domain" description="Myb-like" evidence="7">
    <location>
        <begin position="501"/>
        <end position="562"/>
    </location>
</feature>
<evidence type="ECO:0000256" key="2">
    <source>
        <dbReference type="ARBA" id="ARBA00022723"/>
    </source>
</evidence>
<dbReference type="InParanoid" id="D7TDB7"/>
<organism evidence="9 10">
    <name type="scientific">Vitis vinifera</name>
    <name type="common">Grape</name>
    <dbReference type="NCBI Taxonomy" id="29760"/>
    <lineage>
        <taxon>Eukaryota</taxon>
        <taxon>Viridiplantae</taxon>
        <taxon>Streptophyta</taxon>
        <taxon>Embryophyta</taxon>
        <taxon>Tracheophyta</taxon>
        <taxon>Spermatophyta</taxon>
        <taxon>Magnoliopsida</taxon>
        <taxon>eudicotyledons</taxon>
        <taxon>Gunneridae</taxon>
        <taxon>Pentapetalae</taxon>
        <taxon>rosids</taxon>
        <taxon>Vitales</taxon>
        <taxon>Vitaceae</taxon>
        <taxon>Viteae</taxon>
        <taxon>Vitis</taxon>
    </lineage>
</organism>
<dbReference type="OMA" id="MGEKVFH"/>
<proteinExistence type="predicted"/>
<evidence type="ECO:0000256" key="3">
    <source>
        <dbReference type="ARBA" id="ARBA00022771"/>
    </source>
</evidence>
<dbReference type="PROSITE" id="PS50090">
    <property type="entry name" value="MYB_LIKE"/>
    <property type="match status" value="1"/>
</dbReference>
<dbReference type="CDD" id="cd11660">
    <property type="entry name" value="SANT_TRF"/>
    <property type="match status" value="1"/>
</dbReference>
<keyword evidence="2" id="KW-0479">Metal-binding</keyword>
<dbReference type="InterPro" id="IPR009057">
    <property type="entry name" value="Homeodomain-like_sf"/>
</dbReference>
<dbReference type="SUPFAM" id="SSF46689">
    <property type="entry name" value="Homeodomain-like"/>
    <property type="match status" value="1"/>
</dbReference>
<dbReference type="InterPro" id="IPR011011">
    <property type="entry name" value="Znf_FYVE_PHD"/>
</dbReference>
<evidence type="ECO:0000313" key="9">
    <source>
        <dbReference type="EMBL" id="CBI28490.3"/>
    </source>
</evidence>
<feature type="region of interest" description="Disordered" evidence="6">
    <location>
        <begin position="89"/>
        <end position="110"/>
    </location>
</feature>
<dbReference type="HOGENOM" id="CLU_481833_0_0_1"/>
<evidence type="ECO:0000259" key="8">
    <source>
        <dbReference type="PROSITE" id="PS51294"/>
    </source>
</evidence>
<evidence type="ECO:0000259" key="7">
    <source>
        <dbReference type="PROSITE" id="PS50090"/>
    </source>
</evidence>
<evidence type="ECO:0000256" key="6">
    <source>
        <dbReference type="SAM" id="MobiDB-lite"/>
    </source>
</evidence>
<dbReference type="STRING" id="29760.D7TDB7"/>
<dbReference type="InterPro" id="IPR017930">
    <property type="entry name" value="Myb_dom"/>
</dbReference>
<feature type="compositionally biased region" description="Polar residues" evidence="6">
    <location>
        <begin position="94"/>
        <end position="110"/>
    </location>
</feature>
<dbReference type="InterPro" id="IPR001005">
    <property type="entry name" value="SANT/Myb"/>
</dbReference>
<keyword evidence="3" id="KW-0863">Zinc-finger</keyword>
<dbReference type="PROSITE" id="PS01359">
    <property type="entry name" value="ZF_PHD_1"/>
    <property type="match status" value="1"/>
</dbReference>
<feature type="region of interest" description="Disordered" evidence="6">
    <location>
        <begin position="439"/>
        <end position="476"/>
    </location>
</feature>
<dbReference type="GO" id="GO:0008270">
    <property type="term" value="F:zinc ion binding"/>
    <property type="evidence" value="ECO:0007669"/>
    <property type="project" value="UniProtKB-KW"/>
</dbReference>
<dbReference type="AlphaFoldDB" id="D7TDB7"/>
<dbReference type="SUPFAM" id="SSF57903">
    <property type="entry name" value="FYVE/PHD zinc finger"/>
    <property type="match status" value="1"/>
</dbReference>
<accession>D7TDB7</accession>
<dbReference type="PANTHER" id="PTHR47863:SF5">
    <property type="entry name" value="HOMEODOMAIN-LIKE PROTEIN WITH RING_FYVE_PHD-TYPE ZINC FINGER DOMAIN-CONTAINING PROTEIN-RELATED"/>
    <property type="match status" value="1"/>
</dbReference>
<evidence type="ECO:0000256" key="5">
    <source>
        <dbReference type="ARBA" id="ARBA00023242"/>
    </source>
</evidence>
<protein>
    <submittedName>
        <fullName evidence="9">Uncharacterized protein</fullName>
    </submittedName>
</protein>
<dbReference type="OrthoDB" id="608866at2759"/>
<keyword evidence="10" id="KW-1185">Reference proteome</keyword>
<dbReference type="InterPro" id="IPR013083">
    <property type="entry name" value="Znf_RING/FYVE/PHD"/>
</dbReference>
<evidence type="ECO:0000256" key="4">
    <source>
        <dbReference type="ARBA" id="ARBA00022833"/>
    </source>
</evidence>
<evidence type="ECO:0000256" key="1">
    <source>
        <dbReference type="ARBA" id="ARBA00004123"/>
    </source>
</evidence>